<keyword evidence="2" id="KW-1185">Reference proteome</keyword>
<name>A0A386KLN1_9CAUD</name>
<evidence type="ECO:0000313" key="1">
    <source>
        <dbReference type="EMBL" id="AYD86260.1"/>
    </source>
</evidence>
<accession>A0A386KLN1</accession>
<dbReference type="RefSeq" id="YP_009996826.1">
    <property type="nucleotide sequence ID" value="NC_052941.1"/>
</dbReference>
<dbReference type="EMBL" id="MH825700">
    <property type="protein sequence ID" value="AYD86260.1"/>
    <property type="molecule type" value="Genomic_DNA"/>
</dbReference>
<organism evidence="1 2">
    <name type="scientific">Microbacterium phage Efeko</name>
    <dbReference type="NCBI Taxonomy" id="2315704"/>
    <lineage>
        <taxon>Viruses</taxon>
        <taxon>Duplodnaviria</taxon>
        <taxon>Heunggongvirae</taxon>
        <taxon>Uroviricota</taxon>
        <taxon>Caudoviricetes</taxon>
        <taxon>Orlajensenviridae</taxon>
        <taxon>Pelczarvirinae</taxon>
        <taxon>Efekovirus</taxon>
        <taxon>Efekovirus efeko</taxon>
        <taxon>Efkovirus efeko</taxon>
    </lineage>
</organism>
<dbReference type="KEGG" id="vg:62648750"/>
<proteinExistence type="predicted"/>
<sequence>MTIIERPLFGDVQIERLTDVWQEALRNRIGNPRQLQTGSATWTTGGGTGSYASGKYVSTSNASSTFYQYPSPPAGEGYGPTGSRFAVTAGEPIAMRATFTNRNSVKVWVRAGFGWYNAAGGNIAVSHQILGPVLEVAPGATVVCEAFGVVPTGRDVELTGTLPIVYVYGGPTGGISPAGWICDTDQWALYTGPAAPAAAPVRYIDGATAPADTLERFRWLDGANRSAAVRETRRAYFAGDALGITLRRGGARTGLGVKTDVGLMTFQLLDSEDPMRGGTFQPGQAVRAVSRAAGGNLAELFTGRVVDVASAYPLNKGTGRQRAVTTVTVADAVKVHGETPRYGVQIAELFETYESRIRRLAGSALAPIDPPVEGAPREVYAL</sequence>
<gene>
    <name evidence="1" type="primary">14</name>
    <name evidence="1" type="ORF">SEA_EFEKO_14</name>
</gene>
<evidence type="ECO:0000313" key="2">
    <source>
        <dbReference type="Proteomes" id="UP000282283"/>
    </source>
</evidence>
<protein>
    <submittedName>
        <fullName evidence="1">Minor tail protein</fullName>
    </submittedName>
</protein>
<dbReference type="GeneID" id="62648750"/>
<dbReference type="Proteomes" id="UP000282283">
    <property type="component" value="Genome"/>
</dbReference>
<reference evidence="1 2" key="1">
    <citation type="submission" date="2018-08" db="EMBL/GenBank/DDBJ databases">
        <authorList>
            <person name="Franke B.K."/>
            <person name="Bonilla J.A."/>
            <person name="Klyczek K."/>
            <person name="Garlena R.A."/>
            <person name="Russell D.A."/>
            <person name="Pope W.H."/>
            <person name="Jacobs-Sera D."/>
            <person name="Hatfull G.F."/>
        </authorList>
    </citation>
    <scope>NUCLEOTIDE SEQUENCE [LARGE SCALE GENOMIC DNA]</scope>
</reference>